<keyword evidence="3" id="KW-1185">Reference proteome</keyword>
<name>A0A5C6C8X6_9BACT</name>
<dbReference type="EMBL" id="SJPU01000001">
    <property type="protein sequence ID" value="TWU19881.1"/>
    <property type="molecule type" value="Genomic_DNA"/>
</dbReference>
<feature type="region of interest" description="Disordered" evidence="1">
    <location>
        <begin position="47"/>
        <end position="66"/>
    </location>
</feature>
<gene>
    <name evidence="2" type="ORF">Poly21_20600</name>
</gene>
<reference evidence="2 3" key="1">
    <citation type="journal article" date="2020" name="Antonie Van Leeuwenhoek">
        <title>Rhodopirellula heiligendammensis sp. nov., Rhodopirellula pilleata sp. nov., and Rhodopirellula solitaria sp. nov. isolated from natural or artificial marine surfaces in Northern Germany and California, USA, and emended description of the genus Rhodopirellula.</title>
        <authorList>
            <person name="Kallscheuer N."/>
            <person name="Wiegand S."/>
            <person name="Jogler M."/>
            <person name="Boedeker C."/>
            <person name="Peeters S.H."/>
            <person name="Rast P."/>
            <person name="Heuer A."/>
            <person name="Jetten M.S.M."/>
            <person name="Rohde M."/>
            <person name="Jogler C."/>
        </authorList>
    </citation>
    <scope>NUCLEOTIDE SEQUENCE [LARGE SCALE GENOMIC DNA]</scope>
    <source>
        <strain evidence="2 3">Poly21</strain>
    </source>
</reference>
<protein>
    <submittedName>
        <fullName evidence="2">Uncharacterized protein</fullName>
    </submittedName>
</protein>
<dbReference type="AlphaFoldDB" id="A0A5C6C8X6"/>
<accession>A0A5C6C8X6</accession>
<evidence type="ECO:0000313" key="2">
    <source>
        <dbReference type="EMBL" id="TWU19881.1"/>
    </source>
</evidence>
<proteinExistence type="predicted"/>
<dbReference type="Proteomes" id="UP000319908">
    <property type="component" value="Unassembled WGS sequence"/>
</dbReference>
<comment type="caution">
    <text evidence="2">The sequence shown here is derived from an EMBL/GenBank/DDBJ whole genome shotgun (WGS) entry which is preliminary data.</text>
</comment>
<evidence type="ECO:0000256" key="1">
    <source>
        <dbReference type="SAM" id="MobiDB-lite"/>
    </source>
</evidence>
<feature type="compositionally biased region" description="Basic and acidic residues" evidence="1">
    <location>
        <begin position="57"/>
        <end position="66"/>
    </location>
</feature>
<evidence type="ECO:0000313" key="3">
    <source>
        <dbReference type="Proteomes" id="UP000319908"/>
    </source>
</evidence>
<sequence>MEVEVEVADAVQQFAAPVWLMPDVPVAAAVVAPVAAGEDPPCPNSMAPALNRLNLMPKEDPNGAWT</sequence>
<organism evidence="2 3">
    <name type="scientific">Allorhodopirellula heiligendammensis</name>
    <dbReference type="NCBI Taxonomy" id="2714739"/>
    <lineage>
        <taxon>Bacteria</taxon>
        <taxon>Pseudomonadati</taxon>
        <taxon>Planctomycetota</taxon>
        <taxon>Planctomycetia</taxon>
        <taxon>Pirellulales</taxon>
        <taxon>Pirellulaceae</taxon>
        <taxon>Allorhodopirellula</taxon>
    </lineage>
</organism>